<gene>
    <name evidence="2" type="ORF">N7456_011006</name>
</gene>
<comment type="caution">
    <text evidence="2">The sequence shown here is derived from an EMBL/GenBank/DDBJ whole genome shotgun (WGS) entry which is preliminary data.</text>
</comment>
<accession>A0A9W9JZN1</accession>
<reference evidence="2" key="1">
    <citation type="submission" date="2022-11" db="EMBL/GenBank/DDBJ databases">
        <authorList>
            <person name="Petersen C."/>
        </authorList>
    </citation>
    <scope>NUCLEOTIDE SEQUENCE</scope>
    <source>
        <strain evidence="2">IBT 30069</strain>
    </source>
</reference>
<evidence type="ECO:0000313" key="2">
    <source>
        <dbReference type="EMBL" id="KAJ5087390.1"/>
    </source>
</evidence>
<evidence type="ECO:0000256" key="1">
    <source>
        <dbReference type="SAM" id="MobiDB-lite"/>
    </source>
</evidence>
<proteinExistence type="predicted"/>
<dbReference type="AlphaFoldDB" id="A0A9W9JZN1"/>
<reference evidence="2" key="2">
    <citation type="journal article" date="2023" name="IMA Fungus">
        <title>Comparative genomic study of the Penicillium genus elucidates a diverse pangenome and 15 lateral gene transfer events.</title>
        <authorList>
            <person name="Petersen C."/>
            <person name="Sorensen T."/>
            <person name="Nielsen M.R."/>
            <person name="Sondergaard T.E."/>
            <person name="Sorensen J.L."/>
            <person name="Fitzpatrick D.A."/>
            <person name="Frisvad J.C."/>
            <person name="Nielsen K.L."/>
        </authorList>
    </citation>
    <scope>NUCLEOTIDE SEQUENCE</scope>
    <source>
        <strain evidence="2">IBT 30069</strain>
    </source>
</reference>
<dbReference type="OrthoDB" id="4343461at2759"/>
<dbReference type="EMBL" id="JAPQKH010000007">
    <property type="protein sequence ID" value="KAJ5087390.1"/>
    <property type="molecule type" value="Genomic_DNA"/>
</dbReference>
<organism evidence="2 3">
    <name type="scientific">Penicillium angulare</name>
    <dbReference type="NCBI Taxonomy" id="116970"/>
    <lineage>
        <taxon>Eukaryota</taxon>
        <taxon>Fungi</taxon>
        <taxon>Dikarya</taxon>
        <taxon>Ascomycota</taxon>
        <taxon>Pezizomycotina</taxon>
        <taxon>Eurotiomycetes</taxon>
        <taxon>Eurotiomycetidae</taxon>
        <taxon>Eurotiales</taxon>
        <taxon>Aspergillaceae</taxon>
        <taxon>Penicillium</taxon>
    </lineage>
</organism>
<feature type="region of interest" description="Disordered" evidence="1">
    <location>
        <begin position="1"/>
        <end position="24"/>
    </location>
</feature>
<keyword evidence="3" id="KW-1185">Reference proteome</keyword>
<evidence type="ECO:0000313" key="3">
    <source>
        <dbReference type="Proteomes" id="UP001149165"/>
    </source>
</evidence>
<dbReference type="Proteomes" id="UP001149165">
    <property type="component" value="Unassembled WGS sequence"/>
</dbReference>
<sequence length="431" mass="51042">MFWRQTVEDPYVQPQREPPKPPYHDECDREFEFFGSWPLKEIEEMQSDLSIWINSYYKDNYWENAESDSDWDKEYEELEPHDHSDDTPPDYAALIDERMTAAQKQAIVDYLGDWCLYSDWDAMVATFPLKAHRHTAFILAVISKDIFQNLVADPFYYMDLGDEWEGNHEALPTPLGRELYKLWQNMKRVDGSRAAEWRASTVQMMNKYLKTNGSDSDLNGLRNYREGKIRPMEANDRTIGIRSYNTREAYINRLVKNMLAPDSLIFPMRPQDDPQKEQLEQYTRCRAQGLRKCYKRASDCAVRMWSLNHRIEFDANIHGIGPYKNGPRGLHELETPRKNWYPCRMNHCESIVDLPGRRTVMISWPAIWYILYDKRNKDGEIERVARRKAGYWEERDWWYVDEQGWSHEIAVPGSVLLAIPSEQKNSEFSSE</sequence>
<protein>
    <submittedName>
        <fullName evidence="2">Uncharacterized protein</fullName>
    </submittedName>
</protein>
<name>A0A9W9JZN1_9EURO</name>